<evidence type="ECO:0000313" key="10">
    <source>
        <dbReference type="Proteomes" id="UP001448614"/>
    </source>
</evidence>
<keyword evidence="5 7" id="KW-1133">Transmembrane helix</keyword>
<keyword evidence="2" id="KW-0813">Transport</keyword>
<organism evidence="9 10">
    <name type="scientific">Paenarthrobacter nicotinovorans</name>
    <name type="common">Arthrobacter nicotinovorans</name>
    <dbReference type="NCBI Taxonomy" id="29320"/>
    <lineage>
        <taxon>Bacteria</taxon>
        <taxon>Bacillati</taxon>
        <taxon>Actinomycetota</taxon>
        <taxon>Actinomycetes</taxon>
        <taxon>Micrococcales</taxon>
        <taxon>Micrococcaceae</taxon>
        <taxon>Paenarthrobacter</taxon>
    </lineage>
</organism>
<comment type="subcellular location">
    <subcellularLocation>
        <location evidence="1">Cell membrane</location>
        <topology evidence="1">Multi-pass membrane protein</topology>
    </subcellularLocation>
</comment>
<gene>
    <name evidence="9" type="ORF">V3C41_07595</name>
</gene>
<name>A0ABV0GQS8_PAENI</name>
<proteinExistence type="predicted"/>
<dbReference type="Pfam" id="PF07690">
    <property type="entry name" value="MFS_1"/>
    <property type="match status" value="1"/>
</dbReference>
<feature type="transmembrane region" description="Helical" evidence="7">
    <location>
        <begin position="379"/>
        <end position="400"/>
    </location>
</feature>
<feature type="transmembrane region" description="Helical" evidence="7">
    <location>
        <begin position="406"/>
        <end position="428"/>
    </location>
</feature>
<sequence>MTSTNKAARAVARKPPAGAIKAYIASLTGTSLEYYDFAIYSVASALVFPKIFFPGNDEFVALILSFSTFAVGYFARPIGGVIFGRLGDKIGRKYVLVFTLLLIGAATVLIGALPDYSVIGLAAPIILVLLRLAQGIGVGGEWGGAVLLSSEFGDPNRRGFWSSAAQIGPPAGNLMANGVLAILAASLSDQAFLSWGWRVAFLSSAVLVVFGLLIRLKLEETPVFKAIQAQGDRPKAPIKEVFTTQPRALIAASLSRICPDILYSLFTVFVAVYATKELGMTTGNVLSAILIGSAFQLFLIPLAGALTDRFNRRWVYGIAAAATAAYIPVFFLMIQGKSVGMLILGAVIGLALHAFMYGPQAAFITEQFPARLRYAGSSLAYTLAGVIGGGFAPVIFTLLYGGGTGGWYLIAVYILLAAIVTIVGMLLGRDPKPEEDVRLMQGTHAQPAA</sequence>
<dbReference type="PANTHER" id="PTHR43045">
    <property type="entry name" value="SHIKIMATE TRANSPORTER"/>
    <property type="match status" value="1"/>
</dbReference>
<dbReference type="Proteomes" id="UP001448614">
    <property type="component" value="Unassembled WGS sequence"/>
</dbReference>
<evidence type="ECO:0000256" key="1">
    <source>
        <dbReference type="ARBA" id="ARBA00004651"/>
    </source>
</evidence>
<feature type="transmembrane region" description="Helical" evidence="7">
    <location>
        <begin position="195"/>
        <end position="216"/>
    </location>
</feature>
<protein>
    <submittedName>
        <fullName evidence="9">MFS transporter</fullName>
    </submittedName>
</protein>
<keyword evidence="10" id="KW-1185">Reference proteome</keyword>
<dbReference type="RefSeq" id="WP_347782258.1">
    <property type="nucleotide sequence ID" value="NZ_JBBMFV010000004.1"/>
</dbReference>
<accession>A0ABV0GQS8</accession>
<dbReference type="Pfam" id="PF00083">
    <property type="entry name" value="Sugar_tr"/>
    <property type="match status" value="1"/>
</dbReference>
<evidence type="ECO:0000259" key="8">
    <source>
        <dbReference type="PROSITE" id="PS50850"/>
    </source>
</evidence>
<evidence type="ECO:0000256" key="7">
    <source>
        <dbReference type="SAM" id="Phobius"/>
    </source>
</evidence>
<dbReference type="EMBL" id="JBBMFV010000004">
    <property type="protein sequence ID" value="MEO3940928.1"/>
    <property type="molecule type" value="Genomic_DNA"/>
</dbReference>
<evidence type="ECO:0000256" key="6">
    <source>
        <dbReference type="ARBA" id="ARBA00023136"/>
    </source>
</evidence>
<feature type="transmembrane region" description="Helical" evidence="7">
    <location>
        <begin position="314"/>
        <end position="334"/>
    </location>
</feature>
<evidence type="ECO:0000256" key="4">
    <source>
        <dbReference type="ARBA" id="ARBA00022692"/>
    </source>
</evidence>
<dbReference type="PROSITE" id="PS50850">
    <property type="entry name" value="MFS"/>
    <property type="match status" value="1"/>
</dbReference>
<comment type="caution">
    <text evidence="9">The sequence shown here is derived from an EMBL/GenBank/DDBJ whole genome shotgun (WGS) entry which is preliminary data.</text>
</comment>
<dbReference type="SUPFAM" id="SSF103473">
    <property type="entry name" value="MFS general substrate transporter"/>
    <property type="match status" value="1"/>
</dbReference>
<feature type="transmembrane region" description="Helical" evidence="7">
    <location>
        <begin position="286"/>
        <end position="307"/>
    </location>
</feature>
<dbReference type="CDD" id="cd17369">
    <property type="entry name" value="MFS_ShiA_like"/>
    <property type="match status" value="1"/>
</dbReference>
<feature type="transmembrane region" description="Helical" evidence="7">
    <location>
        <begin position="59"/>
        <end position="82"/>
    </location>
</feature>
<evidence type="ECO:0000313" key="9">
    <source>
        <dbReference type="EMBL" id="MEO3940928.1"/>
    </source>
</evidence>
<feature type="transmembrane region" description="Helical" evidence="7">
    <location>
        <begin position="340"/>
        <end position="358"/>
    </location>
</feature>
<evidence type="ECO:0000256" key="2">
    <source>
        <dbReference type="ARBA" id="ARBA00022448"/>
    </source>
</evidence>
<evidence type="ECO:0000256" key="5">
    <source>
        <dbReference type="ARBA" id="ARBA00022989"/>
    </source>
</evidence>
<keyword evidence="6 7" id="KW-0472">Membrane</keyword>
<keyword evidence="4 7" id="KW-0812">Transmembrane</keyword>
<dbReference type="InterPro" id="IPR036259">
    <property type="entry name" value="MFS_trans_sf"/>
</dbReference>
<dbReference type="InterPro" id="IPR011701">
    <property type="entry name" value="MFS"/>
</dbReference>
<feature type="domain" description="Major facilitator superfamily (MFS) profile" evidence="8">
    <location>
        <begin position="22"/>
        <end position="429"/>
    </location>
</feature>
<feature type="transmembrane region" description="Helical" evidence="7">
    <location>
        <begin position="257"/>
        <end position="274"/>
    </location>
</feature>
<reference evidence="9 10" key="1">
    <citation type="journal article" date="2024" name="Appl. Microbiol. Biotechnol.">
        <title>Biosynthetic gene clusters with biotechnological applications in novel Antarctic isolates from Actinomycetota.</title>
        <authorList>
            <person name="Bruna P."/>
            <person name="Nunez-Montero K."/>
            <person name="Contreras M.J."/>
            <person name="Leal K."/>
            <person name="Garcia M."/>
            <person name="Abanto M."/>
            <person name="Barrientos L."/>
        </authorList>
    </citation>
    <scope>NUCLEOTIDE SEQUENCE [LARGE SCALE GENOMIC DNA]</scope>
    <source>
        <strain evidence="9 10">Se16.17</strain>
    </source>
</reference>
<dbReference type="InterPro" id="IPR005828">
    <property type="entry name" value="MFS_sugar_transport-like"/>
</dbReference>
<evidence type="ECO:0000256" key="3">
    <source>
        <dbReference type="ARBA" id="ARBA00022475"/>
    </source>
</evidence>
<dbReference type="InterPro" id="IPR020846">
    <property type="entry name" value="MFS_dom"/>
</dbReference>
<keyword evidence="3" id="KW-1003">Cell membrane</keyword>
<dbReference type="Gene3D" id="1.20.1250.20">
    <property type="entry name" value="MFS general substrate transporter like domains"/>
    <property type="match status" value="2"/>
</dbReference>
<feature type="transmembrane region" description="Helical" evidence="7">
    <location>
        <begin position="94"/>
        <end position="113"/>
    </location>
</feature>
<dbReference type="PANTHER" id="PTHR43045:SF1">
    <property type="entry name" value="SHIKIMATE TRANSPORTER"/>
    <property type="match status" value="1"/>
</dbReference>